<feature type="compositionally biased region" description="Polar residues" evidence="2">
    <location>
        <begin position="485"/>
        <end position="496"/>
    </location>
</feature>
<dbReference type="CDD" id="cd12148">
    <property type="entry name" value="fungal_TF_MHR"/>
    <property type="match status" value="1"/>
</dbReference>
<dbReference type="PANTHER" id="PTHR47785">
    <property type="entry name" value="ZN(II)2CYS6 TRANSCRIPTION FACTOR (EUROFUNG)-RELATED-RELATED"/>
    <property type="match status" value="1"/>
</dbReference>
<keyword evidence="5" id="KW-1185">Reference proteome</keyword>
<protein>
    <recommendedName>
        <fullName evidence="3">Zn(2)-C6 fungal-type domain-containing protein</fullName>
    </recommendedName>
</protein>
<keyword evidence="1" id="KW-0539">Nucleus</keyword>
<name>A0A9W8VEW6_9HYPO</name>
<dbReference type="EMBL" id="JAOQAZ010000008">
    <property type="protein sequence ID" value="KAJ4264228.1"/>
    <property type="molecule type" value="Genomic_DNA"/>
</dbReference>
<dbReference type="PANTHER" id="PTHR47785:SF5">
    <property type="entry name" value="ZN(II)2CYS6 TRANSCRIPTION FACTOR (EUROFUNG)"/>
    <property type="match status" value="1"/>
</dbReference>
<feature type="compositionally biased region" description="Basic and acidic residues" evidence="2">
    <location>
        <begin position="74"/>
        <end position="87"/>
    </location>
</feature>
<sequence length="699" mass="78570">MAHYTQPQTSFPRTNNFADQPGLSGPVSANNSSNNCLPGFSQLAANAHAGPIITVGDDGRALEDATRLGPTQENSRKRQRSDVSRRDVAYPRKRAITACRQCRARKVKCNNARPTCGNCDASKASCSYEDTQDFSTFDPASIVIIDKLSQVLSRLDQIQAPDVGPFPISAPANAGQSLNPLAANDTTVQPSPGDRDALDQDQSSDDQQDQLHIPSSKTNVDSILQWPIFGNKYPPNYLTDAVYELEAYDGGEGHNLSTSKLGSTKTRSIGIDEDGISDLVRRYLDLVYIKNPILDIDTVCAYTRNVVEDGLRWDAPSCLVLLTCALGCVATPYVGRPRPRPETPATSLEVHERDLRDGEAYYNLARRRFGLLEVGILPSQCYFLAGVYNMYIMRPLAAWSQFQSATKSYYLYLQCQARMPATLTTDSVQASKRRSLEQRLYWSCYKSECELRAEINLPNSSLADVRFTDLHPSPPNMDEDVVSPGSGSSPQDKSSRQQEQTWFYYLTEITLRRLSNRILNLLYTGDHTIWKTDSILLMAHEAEQIEKQIDECYARLPPLIQFSDDIPTEELPYHVRSRVLEMKNWLYTPFLYYEFHTSPYSPHRNRIKPFVDKAIPHIFIALKGMPCEHRHHGTWYGVRNAIARCLLIIGAVRCGTVPVPDNWRDEIQALIDRSRFWAAEGPGITRGIAVLEALLEEEE</sequence>
<feature type="region of interest" description="Disordered" evidence="2">
    <location>
        <begin position="473"/>
        <end position="496"/>
    </location>
</feature>
<dbReference type="OrthoDB" id="4356994at2759"/>
<dbReference type="SMART" id="SM00066">
    <property type="entry name" value="GAL4"/>
    <property type="match status" value="1"/>
</dbReference>
<dbReference type="Proteomes" id="UP001152049">
    <property type="component" value="Unassembled WGS sequence"/>
</dbReference>
<feature type="compositionally biased region" description="Polar residues" evidence="2">
    <location>
        <begin position="1"/>
        <end position="18"/>
    </location>
</feature>
<evidence type="ECO:0000256" key="2">
    <source>
        <dbReference type="SAM" id="MobiDB-lite"/>
    </source>
</evidence>
<feature type="domain" description="Zn(2)-C6 fungal-type" evidence="3">
    <location>
        <begin position="98"/>
        <end position="128"/>
    </location>
</feature>
<accession>A0A9W8VEW6</accession>
<dbReference type="GO" id="GO:0008270">
    <property type="term" value="F:zinc ion binding"/>
    <property type="evidence" value="ECO:0007669"/>
    <property type="project" value="InterPro"/>
</dbReference>
<dbReference type="InterPro" id="IPR036864">
    <property type="entry name" value="Zn2-C6_fun-type_DNA-bd_sf"/>
</dbReference>
<organism evidence="4 5">
    <name type="scientific">Fusarium torreyae</name>
    <dbReference type="NCBI Taxonomy" id="1237075"/>
    <lineage>
        <taxon>Eukaryota</taxon>
        <taxon>Fungi</taxon>
        <taxon>Dikarya</taxon>
        <taxon>Ascomycota</taxon>
        <taxon>Pezizomycotina</taxon>
        <taxon>Sordariomycetes</taxon>
        <taxon>Hypocreomycetidae</taxon>
        <taxon>Hypocreales</taxon>
        <taxon>Nectriaceae</taxon>
        <taxon>Fusarium</taxon>
    </lineage>
</organism>
<proteinExistence type="predicted"/>
<dbReference type="AlphaFoldDB" id="A0A9W8VEW6"/>
<evidence type="ECO:0000256" key="1">
    <source>
        <dbReference type="ARBA" id="ARBA00023242"/>
    </source>
</evidence>
<dbReference type="Pfam" id="PF00172">
    <property type="entry name" value="Zn_clus"/>
    <property type="match status" value="1"/>
</dbReference>
<evidence type="ECO:0000259" key="3">
    <source>
        <dbReference type="PROSITE" id="PS50048"/>
    </source>
</evidence>
<evidence type="ECO:0000313" key="4">
    <source>
        <dbReference type="EMBL" id="KAJ4264228.1"/>
    </source>
</evidence>
<dbReference type="Gene3D" id="4.10.240.10">
    <property type="entry name" value="Zn(2)-C6 fungal-type DNA-binding domain"/>
    <property type="match status" value="1"/>
</dbReference>
<feature type="compositionally biased region" description="Polar residues" evidence="2">
    <location>
        <begin position="174"/>
        <end position="190"/>
    </location>
</feature>
<dbReference type="InterPro" id="IPR001138">
    <property type="entry name" value="Zn2Cys6_DnaBD"/>
</dbReference>
<evidence type="ECO:0000313" key="5">
    <source>
        <dbReference type="Proteomes" id="UP001152049"/>
    </source>
</evidence>
<feature type="region of interest" description="Disordered" evidence="2">
    <location>
        <begin position="1"/>
        <end position="30"/>
    </location>
</feature>
<dbReference type="PROSITE" id="PS50048">
    <property type="entry name" value="ZN2_CY6_FUNGAL_2"/>
    <property type="match status" value="1"/>
</dbReference>
<comment type="caution">
    <text evidence="4">The sequence shown here is derived from an EMBL/GenBank/DDBJ whole genome shotgun (WGS) entry which is preliminary data.</text>
</comment>
<dbReference type="GO" id="GO:0000981">
    <property type="term" value="F:DNA-binding transcription factor activity, RNA polymerase II-specific"/>
    <property type="evidence" value="ECO:0007669"/>
    <property type="project" value="InterPro"/>
</dbReference>
<dbReference type="PROSITE" id="PS00463">
    <property type="entry name" value="ZN2_CY6_FUNGAL_1"/>
    <property type="match status" value="1"/>
</dbReference>
<reference evidence="4" key="1">
    <citation type="submission" date="2022-09" db="EMBL/GenBank/DDBJ databases">
        <title>Fusarium specimens isolated from Avocado Roots.</title>
        <authorList>
            <person name="Stajich J."/>
            <person name="Roper C."/>
            <person name="Heimlech-Rivalta G."/>
        </authorList>
    </citation>
    <scope>NUCLEOTIDE SEQUENCE</scope>
    <source>
        <strain evidence="4">CF00136</strain>
    </source>
</reference>
<feature type="region of interest" description="Disordered" evidence="2">
    <location>
        <begin position="166"/>
        <end position="216"/>
    </location>
</feature>
<dbReference type="CDD" id="cd00067">
    <property type="entry name" value="GAL4"/>
    <property type="match status" value="1"/>
</dbReference>
<dbReference type="InterPro" id="IPR053181">
    <property type="entry name" value="EcdB-like_regulator"/>
</dbReference>
<gene>
    <name evidence="4" type="ORF">NW762_005422</name>
</gene>
<dbReference type="SUPFAM" id="SSF57701">
    <property type="entry name" value="Zn2/Cys6 DNA-binding domain"/>
    <property type="match status" value="1"/>
</dbReference>
<feature type="region of interest" description="Disordered" evidence="2">
    <location>
        <begin position="65"/>
        <end position="87"/>
    </location>
</feature>